<sequence length="157" mass="17568">MLELRPMDAAAFERFVAHSAPQYAAEKVASGEWTPEEAPERGDREFRELLPQGPDTPANVLYHLHDSQEGADVGVLWYALQTRGGARTAFVYEIEVYEPYRRRSYATQAFRALEHDAAARGATNIQLHVFGHNTGARALYEGLGFQTTNVIMKKDLG</sequence>
<name>A0A2K3UWH9_9DEIO</name>
<dbReference type="RefSeq" id="WP_103311216.1">
    <property type="nucleotide sequence ID" value="NZ_PPPD01000001.1"/>
</dbReference>
<evidence type="ECO:0000313" key="2">
    <source>
        <dbReference type="EMBL" id="PNY80894.1"/>
    </source>
</evidence>
<dbReference type="GO" id="GO:0031415">
    <property type="term" value="C:NatA complex"/>
    <property type="evidence" value="ECO:0007669"/>
    <property type="project" value="TreeGrafter"/>
</dbReference>
<dbReference type="InterPro" id="IPR051556">
    <property type="entry name" value="N-term/lysine_N-AcTrnsfr"/>
</dbReference>
<gene>
    <name evidence="2" type="ORF">CVO96_05495</name>
</gene>
<dbReference type="Proteomes" id="UP000236379">
    <property type="component" value="Unassembled WGS sequence"/>
</dbReference>
<dbReference type="PANTHER" id="PTHR42919:SF20">
    <property type="entry name" value="GCN5-RELATED N-ACETYLTRANSFERASE 10, CHLOROPLASTIC"/>
    <property type="match status" value="1"/>
</dbReference>
<dbReference type="SUPFAM" id="SSF55729">
    <property type="entry name" value="Acyl-CoA N-acyltransferases (Nat)"/>
    <property type="match status" value="1"/>
</dbReference>
<accession>A0A2K3UWH9</accession>
<keyword evidence="3" id="KW-1185">Reference proteome</keyword>
<dbReference type="PROSITE" id="PS51186">
    <property type="entry name" value="GNAT"/>
    <property type="match status" value="1"/>
</dbReference>
<keyword evidence="2" id="KW-0808">Transferase</keyword>
<proteinExistence type="predicted"/>
<dbReference type="InterPro" id="IPR000182">
    <property type="entry name" value="GNAT_dom"/>
</dbReference>
<comment type="caution">
    <text evidence="2">The sequence shown here is derived from an EMBL/GenBank/DDBJ whole genome shotgun (WGS) entry which is preliminary data.</text>
</comment>
<organism evidence="2 3">
    <name type="scientific">Deinococcus koreensis</name>
    <dbReference type="NCBI Taxonomy" id="2054903"/>
    <lineage>
        <taxon>Bacteria</taxon>
        <taxon>Thermotogati</taxon>
        <taxon>Deinococcota</taxon>
        <taxon>Deinococci</taxon>
        <taxon>Deinococcales</taxon>
        <taxon>Deinococcaceae</taxon>
        <taxon>Deinococcus</taxon>
    </lineage>
</organism>
<feature type="domain" description="N-acetyltransferase" evidence="1">
    <location>
        <begin position="2"/>
        <end position="157"/>
    </location>
</feature>
<dbReference type="EMBL" id="PPPD01000001">
    <property type="protein sequence ID" value="PNY80894.1"/>
    <property type="molecule type" value="Genomic_DNA"/>
</dbReference>
<dbReference type="PANTHER" id="PTHR42919">
    <property type="entry name" value="N-ALPHA-ACETYLTRANSFERASE"/>
    <property type="match status" value="1"/>
</dbReference>
<dbReference type="Gene3D" id="3.40.630.30">
    <property type="match status" value="1"/>
</dbReference>
<protein>
    <submittedName>
        <fullName evidence="2">N-acetyltransferase</fullName>
    </submittedName>
</protein>
<dbReference type="InterPro" id="IPR016181">
    <property type="entry name" value="Acyl_CoA_acyltransferase"/>
</dbReference>
<evidence type="ECO:0000259" key="1">
    <source>
        <dbReference type="PROSITE" id="PS51186"/>
    </source>
</evidence>
<dbReference type="OrthoDB" id="65897at2"/>
<dbReference type="Pfam" id="PF00583">
    <property type="entry name" value="Acetyltransf_1"/>
    <property type="match status" value="1"/>
</dbReference>
<reference evidence="2 3" key="1">
    <citation type="submission" date="2018-01" db="EMBL/GenBank/DDBJ databases">
        <title>Deinococcus koreensis sp. nov., a radiation-resistant bacterium isolated from river water.</title>
        <authorList>
            <person name="Choi A."/>
        </authorList>
    </citation>
    <scope>NUCLEOTIDE SEQUENCE [LARGE SCALE GENOMIC DNA]</scope>
    <source>
        <strain evidence="2 3">SJW1-2</strain>
    </source>
</reference>
<dbReference type="GO" id="GO:0008080">
    <property type="term" value="F:N-acetyltransferase activity"/>
    <property type="evidence" value="ECO:0007669"/>
    <property type="project" value="TreeGrafter"/>
</dbReference>
<evidence type="ECO:0000313" key="3">
    <source>
        <dbReference type="Proteomes" id="UP000236379"/>
    </source>
</evidence>
<dbReference type="GO" id="GO:0007064">
    <property type="term" value="P:mitotic sister chromatid cohesion"/>
    <property type="evidence" value="ECO:0007669"/>
    <property type="project" value="TreeGrafter"/>
</dbReference>
<dbReference type="AlphaFoldDB" id="A0A2K3UWH9"/>